<gene>
    <name evidence="1" type="ORF">S7711_11037</name>
</gene>
<keyword evidence="2" id="KW-1185">Reference proteome</keyword>
<accession>A0A084AX94</accession>
<proteinExistence type="predicted"/>
<dbReference type="HOGENOM" id="CLU_1866420_0_0_1"/>
<organism evidence="1 2">
    <name type="scientific">Stachybotrys chartarum (strain CBS 109288 / IBT 7711)</name>
    <name type="common">Toxic black mold</name>
    <name type="synonym">Stilbospora chartarum</name>
    <dbReference type="NCBI Taxonomy" id="1280523"/>
    <lineage>
        <taxon>Eukaryota</taxon>
        <taxon>Fungi</taxon>
        <taxon>Dikarya</taxon>
        <taxon>Ascomycota</taxon>
        <taxon>Pezizomycotina</taxon>
        <taxon>Sordariomycetes</taxon>
        <taxon>Hypocreomycetidae</taxon>
        <taxon>Hypocreales</taxon>
        <taxon>Stachybotryaceae</taxon>
        <taxon>Stachybotrys</taxon>
    </lineage>
</organism>
<dbReference type="EMBL" id="KL648503">
    <property type="protein sequence ID" value="KEY69923.1"/>
    <property type="molecule type" value="Genomic_DNA"/>
</dbReference>
<evidence type="ECO:0000313" key="2">
    <source>
        <dbReference type="Proteomes" id="UP000028045"/>
    </source>
</evidence>
<protein>
    <submittedName>
        <fullName evidence="1">Uncharacterized protein</fullName>
    </submittedName>
</protein>
<dbReference type="AlphaFoldDB" id="A0A084AX94"/>
<reference evidence="1 2" key="1">
    <citation type="journal article" date="2014" name="BMC Genomics">
        <title>Comparative genome sequencing reveals chemotype-specific gene clusters in the toxigenic black mold Stachybotrys.</title>
        <authorList>
            <person name="Semeiks J."/>
            <person name="Borek D."/>
            <person name="Otwinowski Z."/>
            <person name="Grishin N.V."/>
        </authorList>
    </citation>
    <scope>NUCLEOTIDE SEQUENCE [LARGE SCALE GENOMIC DNA]</scope>
    <source>
        <strain evidence="2">CBS 109288 / IBT 7711</strain>
    </source>
</reference>
<sequence length="137" mass="15420">MRKFAERMAYALASPALLRDALMSPVKELELTISSTPEKPAVRDTRLDLIGSGYGCFSVDSGLAHLHAFAACEGGTGQFWKLDTALLDWTSAVAVYHRRDQKRRMQLSGLSDLFEYIVFYHSARMLPDHIPDLRYPV</sequence>
<evidence type="ECO:0000313" key="1">
    <source>
        <dbReference type="EMBL" id="KEY69923.1"/>
    </source>
</evidence>
<dbReference type="Proteomes" id="UP000028045">
    <property type="component" value="Unassembled WGS sequence"/>
</dbReference>
<name>A0A084AX94_STACB</name>